<dbReference type="eggNOG" id="ENOG502S978">
    <property type="taxonomic scope" value="Eukaryota"/>
</dbReference>
<dbReference type="OMA" id="MDVSYEG"/>
<accession>U4LEI1</accession>
<feature type="compositionally biased region" description="Basic and acidic residues" evidence="1">
    <location>
        <begin position="102"/>
        <end position="111"/>
    </location>
</feature>
<dbReference type="Proteomes" id="UP000018144">
    <property type="component" value="Unassembled WGS sequence"/>
</dbReference>
<evidence type="ECO:0000313" key="3">
    <source>
        <dbReference type="Proteomes" id="UP000018144"/>
    </source>
</evidence>
<feature type="region of interest" description="Disordered" evidence="1">
    <location>
        <begin position="239"/>
        <end position="258"/>
    </location>
</feature>
<organism evidence="2 3">
    <name type="scientific">Pyronema omphalodes (strain CBS 100304)</name>
    <name type="common">Pyronema confluens</name>
    <dbReference type="NCBI Taxonomy" id="1076935"/>
    <lineage>
        <taxon>Eukaryota</taxon>
        <taxon>Fungi</taxon>
        <taxon>Dikarya</taxon>
        <taxon>Ascomycota</taxon>
        <taxon>Pezizomycotina</taxon>
        <taxon>Pezizomycetes</taxon>
        <taxon>Pezizales</taxon>
        <taxon>Pyronemataceae</taxon>
        <taxon>Pyronema</taxon>
    </lineage>
</organism>
<dbReference type="EMBL" id="HF935393">
    <property type="protein sequence ID" value="CCX29957.1"/>
    <property type="molecule type" value="Genomic_DNA"/>
</dbReference>
<protein>
    <submittedName>
        <fullName evidence="2">Uncharacterized protein</fullName>
    </submittedName>
</protein>
<sequence length="286" mass="31655">MPILRRYVRVTQFTVLEARIFLPSPSDAAWISRNNELALVFSTIKPYVLPMLQEAKVQQTTGAARVKEQEKVEVVTDEFTASLYLTRAGTIHAVLRKDRRFEERRQQDVRDGSSAATNNRLTDEAKSPPVVIREESPDAEEMLDLGSFPEAGMQGEGVEEQDETPLFLPGLAGSSDDEGEDFRPPQARSQMGPPPPKERPAKSKPAANDDKKKLKFTTDYEGFTIYDKVLCIVITRPKKATGKGKEKEGEKGLSGGGLIEGWISMSQAVRDGNVIEVLDGDMQDGE</sequence>
<gene>
    <name evidence="2" type="ORF">PCON_07754</name>
</gene>
<name>U4LEI1_PYROM</name>
<reference evidence="2 3" key="1">
    <citation type="journal article" date="2013" name="PLoS Genet.">
        <title>The genome and development-dependent transcriptomes of Pyronema confluens: a window into fungal evolution.</title>
        <authorList>
            <person name="Traeger S."/>
            <person name="Altegoer F."/>
            <person name="Freitag M."/>
            <person name="Gabaldon T."/>
            <person name="Kempken F."/>
            <person name="Kumar A."/>
            <person name="Marcet-Houben M."/>
            <person name="Poggeler S."/>
            <person name="Stajich J.E."/>
            <person name="Nowrousian M."/>
        </authorList>
    </citation>
    <scope>NUCLEOTIDE SEQUENCE [LARGE SCALE GENOMIC DNA]</scope>
    <source>
        <strain evidence="3">CBS 100304</strain>
        <tissue evidence="2">Vegetative mycelium</tissue>
    </source>
</reference>
<keyword evidence="3" id="KW-1185">Reference proteome</keyword>
<evidence type="ECO:0000256" key="1">
    <source>
        <dbReference type="SAM" id="MobiDB-lite"/>
    </source>
</evidence>
<dbReference type="AlphaFoldDB" id="U4LEI1"/>
<feature type="compositionally biased region" description="Basic and acidic residues" evidence="1">
    <location>
        <begin position="121"/>
        <end position="136"/>
    </location>
</feature>
<feature type="region of interest" description="Disordered" evidence="1">
    <location>
        <begin position="102"/>
        <end position="210"/>
    </location>
</feature>
<dbReference type="OrthoDB" id="5374757at2759"/>
<feature type="compositionally biased region" description="Basic and acidic residues" evidence="1">
    <location>
        <begin position="196"/>
        <end position="210"/>
    </location>
</feature>
<proteinExistence type="predicted"/>
<dbReference type="PANTHER" id="PTHR40635:SF1">
    <property type="match status" value="1"/>
</dbReference>
<evidence type="ECO:0000313" key="2">
    <source>
        <dbReference type="EMBL" id="CCX29957.1"/>
    </source>
</evidence>
<dbReference type="PANTHER" id="PTHR40635">
    <property type="match status" value="1"/>
</dbReference>